<name>A0AAT9HU10_9ACTN</name>
<organism evidence="1">
    <name type="scientific">Streptomyces haneummycinicus</name>
    <dbReference type="NCBI Taxonomy" id="3074435"/>
    <lineage>
        <taxon>Bacteria</taxon>
        <taxon>Bacillati</taxon>
        <taxon>Actinomycetota</taxon>
        <taxon>Actinomycetes</taxon>
        <taxon>Kitasatosporales</taxon>
        <taxon>Streptomycetaceae</taxon>
        <taxon>Streptomyces</taxon>
    </lineage>
</organism>
<reference evidence="1" key="1">
    <citation type="submission" date="2024-06" db="EMBL/GenBank/DDBJ databases">
        <authorList>
            <consortium name="consrtm"/>
            <person name="Uemura M."/>
            <person name="Terahara T."/>
        </authorList>
    </citation>
    <scope>NUCLEOTIDE SEQUENCE</scope>
    <source>
        <strain evidence="1">KM77-8</strain>
    </source>
</reference>
<accession>A0AAT9HU10</accession>
<dbReference type="AlphaFoldDB" id="A0AAT9HU10"/>
<evidence type="ECO:0000313" key="1">
    <source>
        <dbReference type="EMBL" id="BFO20633.1"/>
    </source>
</evidence>
<protein>
    <submittedName>
        <fullName evidence="1">Uncharacterized protein</fullName>
    </submittedName>
</protein>
<gene>
    <name evidence="1" type="ORF">SHKM778_70210</name>
</gene>
<dbReference type="EMBL" id="AP035768">
    <property type="protein sequence ID" value="BFO20633.1"/>
    <property type="molecule type" value="Genomic_DNA"/>
</dbReference>
<sequence>MRLVGYWSRKALDGGGYGDYQSMGLSDGQYDILRAAVAAARPVERLQGREVARKLIKRQVRAGCADRYRDGGPADGPWQ</sequence>
<reference evidence="1" key="2">
    <citation type="submission" date="2024-07" db="EMBL/GenBank/DDBJ databases">
        <title>Streptomyces haneummycinica sp. nov., a new antibiotic-producing actinobacterium isolated from marine sediment.</title>
        <authorList>
            <person name="Uemura M."/>
            <person name="Hamada M."/>
            <person name="Hirano S."/>
            <person name="Kobayashi K."/>
            <person name="Ohshiro T."/>
            <person name="Kobayashi T."/>
            <person name="Terahara T."/>
        </authorList>
    </citation>
    <scope>NUCLEOTIDE SEQUENCE</scope>
    <source>
        <strain evidence="1">KM77-8</strain>
    </source>
</reference>
<proteinExistence type="predicted"/>